<reference evidence="2" key="1">
    <citation type="submission" date="2018-06" db="EMBL/GenBank/DDBJ databases">
        <authorList>
            <person name="Zhirakovskaya E."/>
        </authorList>
    </citation>
    <scope>NUCLEOTIDE SEQUENCE</scope>
</reference>
<name>A0A3B0Y3M8_9ZZZZ</name>
<dbReference type="PROSITE" id="PS51257">
    <property type="entry name" value="PROKAR_LIPOPROTEIN"/>
    <property type="match status" value="1"/>
</dbReference>
<dbReference type="EMBL" id="UOFJ01000600">
    <property type="protein sequence ID" value="VAW71440.1"/>
    <property type="molecule type" value="Genomic_DNA"/>
</dbReference>
<evidence type="ECO:0000259" key="1">
    <source>
        <dbReference type="Pfam" id="PF07007"/>
    </source>
</evidence>
<evidence type="ECO:0000313" key="2">
    <source>
        <dbReference type="EMBL" id="VAW71440.1"/>
    </source>
</evidence>
<dbReference type="AlphaFoldDB" id="A0A3B0Y3M8"/>
<proteinExistence type="predicted"/>
<dbReference type="Pfam" id="PF07007">
    <property type="entry name" value="LprI"/>
    <property type="match status" value="1"/>
</dbReference>
<dbReference type="Gene3D" id="1.20.1270.180">
    <property type="match status" value="1"/>
</dbReference>
<feature type="domain" description="Lysozyme inhibitor LprI-like N-terminal" evidence="1">
    <location>
        <begin position="65"/>
        <end position="125"/>
    </location>
</feature>
<feature type="non-terminal residue" evidence="2">
    <location>
        <position position="149"/>
    </location>
</feature>
<organism evidence="2">
    <name type="scientific">hydrothermal vent metagenome</name>
    <dbReference type="NCBI Taxonomy" id="652676"/>
    <lineage>
        <taxon>unclassified sequences</taxon>
        <taxon>metagenomes</taxon>
        <taxon>ecological metagenomes</taxon>
    </lineage>
</organism>
<accession>A0A3B0Y3M8</accession>
<dbReference type="InterPro" id="IPR009739">
    <property type="entry name" value="LprI-like_N"/>
</dbReference>
<protein>
    <recommendedName>
        <fullName evidence="1">Lysozyme inhibitor LprI-like N-terminal domain-containing protein</fullName>
    </recommendedName>
</protein>
<sequence>MKFLNLYSRCLSAVMIFIACAGSGTVLGIDNPDSPDLVAQFKERAKVHEKIINNPDLPNVALISVYADYQRFLDEELNKAYRGLRAELAEPQKQALKISQQNWLKFRDAEFKFINDNWVRENFGSSVYLSRGMYKSTIIENRVLHLLYY</sequence>
<gene>
    <name evidence="2" type="ORF">MNBD_GAMMA10-3231</name>
</gene>